<sequence>MESLEIPEKFVQYAKEIKATIKNTVRFKLKPAIDLKIWQSKVGGIPYLPIEENYPCNDEQIPLQFLIQINFSEIPHLPGFPEKGILEFYVDSGDDLLGLDFNKPTHQNGFRVLYFNNVDEDESKLQKDVKTSVNEGKDYYGPISKGSEYSIEFFLEKQYISGYDYRFPDLFCFASDDDMLDEYNDIFPPNGHRLGGYAYFTQSDPREEQQDLQEYELLLQLDTDHSEGCDIMWGDTGVGAFFIKPDDLVKCDFSNVLYNWNSC</sequence>
<dbReference type="SUPFAM" id="SSF103032">
    <property type="entry name" value="Hypothetical protein YwqG"/>
    <property type="match status" value="1"/>
</dbReference>
<dbReference type="AlphaFoldDB" id="A0ABD2NZE8"/>
<dbReference type="EMBL" id="JABFTP020000165">
    <property type="protein sequence ID" value="KAL3283943.1"/>
    <property type="molecule type" value="Genomic_DNA"/>
</dbReference>
<keyword evidence="2" id="KW-1185">Reference proteome</keyword>
<dbReference type="Gene3D" id="2.30.320.10">
    <property type="entry name" value="YwqG-like"/>
    <property type="match status" value="1"/>
</dbReference>
<name>A0ABD2NZE8_9CUCU</name>
<organism evidence="1 2">
    <name type="scientific">Cryptolaemus montrouzieri</name>
    <dbReference type="NCBI Taxonomy" id="559131"/>
    <lineage>
        <taxon>Eukaryota</taxon>
        <taxon>Metazoa</taxon>
        <taxon>Ecdysozoa</taxon>
        <taxon>Arthropoda</taxon>
        <taxon>Hexapoda</taxon>
        <taxon>Insecta</taxon>
        <taxon>Pterygota</taxon>
        <taxon>Neoptera</taxon>
        <taxon>Endopterygota</taxon>
        <taxon>Coleoptera</taxon>
        <taxon>Polyphaga</taxon>
        <taxon>Cucujiformia</taxon>
        <taxon>Coccinelloidea</taxon>
        <taxon>Coccinellidae</taxon>
        <taxon>Scymninae</taxon>
        <taxon>Scymnini</taxon>
        <taxon>Cryptolaemus</taxon>
    </lineage>
</organism>
<dbReference type="PANTHER" id="PTHR36436">
    <property type="entry name" value="SLL5081 PROTEIN"/>
    <property type="match status" value="1"/>
</dbReference>
<comment type="caution">
    <text evidence="1">The sequence shown here is derived from an EMBL/GenBank/DDBJ whole genome shotgun (WGS) entry which is preliminary data.</text>
</comment>
<evidence type="ECO:0008006" key="3">
    <source>
        <dbReference type="Google" id="ProtNLM"/>
    </source>
</evidence>
<protein>
    <recommendedName>
        <fullName evidence="3">DUF1963 domain-containing protein</fullName>
    </recommendedName>
</protein>
<reference evidence="1 2" key="1">
    <citation type="journal article" date="2021" name="BMC Biol.">
        <title>Horizontally acquired antibacterial genes associated with adaptive radiation of ladybird beetles.</title>
        <authorList>
            <person name="Li H.S."/>
            <person name="Tang X.F."/>
            <person name="Huang Y.H."/>
            <person name="Xu Z.Y."/>
            <person name="Chen M.L."/>
            <person name="Du X.Y."/>
            <person name="Qiu B.Y."/>
            <person name="Chen P.T."/>
            <person name="Zhang W."/>
            <person name="Slipinski A."/>
            <person name="Escalona H.E."/>
            <person name="Waterhouse R.M."/>
            <person name="Zwick A."/>
            <person name="Pang H."/>
        </authorList>
    </citation>
    <scope>NUCLEOTIDE SEQUENCE [LARGE SCALE GENOMIC DNA]</scope>
    <source>
        <strain evidence="1">SYSU2018</strain>
    </source>
</reference>
<dbReference type="InterPro" id="IPR015315">
    <property type="entry name" value="DUF1963"/>
</dbReference>
<dbReference type="InterPro" id="IPR035948">
    <property type="entry name" value="YwqG-like_sf"/>
</dbReference>
<gene>
    <name evidence="1" type="ORF">HHI36_018111</name>
</gene>
<evidence type="ECO:0000313" key="1">
    <source>
        <dbReference type="EMBL" id="KAL3283943.1"/>
    </source>
</evidence>
<evidence type="ECO:0000313" key="2">
    <source>
        <dbReference type="Proteomes" id="UP001516400"/>
    </source>
</evidence>
<dbReference type="Proteomes" id="UP001516400">
    <property type="component" value="Unassembled WGS sequence"/>
</dbReference>
<proteinExistence type="predicted"/>
<dbReference type="Pfam" id="PF09234">
    <property type="entry name" value="DUF1963"/>
    <property type="match status" value="1"/>
</dbReference>
<dbReference type="PANTHER" id="PTHR36436:SF6">
    <property type="entry name" value="SLL5081 PROTEIN"/>
    <property type="match status" value="1"/>
</dbReference>
<accession>A0ABD2NZE8</accession>